<dbReference type="PROSITE" id="PS52035">
    <property type="entry name" value="PEPTIDASE_M14"/>
    <property type="match status" value="1"/>
</dbReference>
<dbReference type="PANTHER" id="PTHR12756">
    <property type="entry name" value="CYTOSOLIC CARBOXYPEPTIDASE"/>
    <property type="match status" value="1"/>
</dbReference>
<gene>
    <name evidence="3" type="ORF">GS429_03385</name>
</gene>
<name>A0A6B0VJH7_9EURY</name>
<dbReference type="SMART" id="SM00631">
    <property type="entry name" value="Zn_pept"/>
    <property type="match status" value="1"/>
</dbReference>
<evidence type="ECO:0000313" key="3">
    <source>
        <dbReference type="EMBL" id="MXV61116.1"/>
    </source>
</evidence>
<dbReference type="Gene3D" id="3.40.630.10">
    <property type="entry name" value="Zn peptidases"/>
    <property type="match status" value="1"/>
</dbReference>
<dbReference type="GO" id="GO:0004181">
    <property type="term" value="F:metallocarboxypeptidase activity"/>
    <property type="evidence" value="ECO:0007669"/>
    <property type="project" value="InterPro"/>
</dbReference>
<dbReference type="InterPro" id="IPR000834">
    <property type="entry name" value="Peptidase_M14"/>
</dbReference>
<dbReference type="EMBL" id="WUYX01000015">
    <property type="protein sequence ID" value="MXV61116.1"/>
    <property type="molecule type" value="Genomic_DNA"/>
</dbReference>
<organism evidence="3 4">
    <name type="scientific">Natronorubrum halalkaliphilum</name>
    <dbReference type="NCBI Taxonomy" id="2691917"/>
    <lineage>
        <taxon>Archaea</taxon>
        <taxon>Methanobacteriati</taxon>
        <taxon>Methanobacteriota</taxon>
        <taxon>Stenosarchaea group</taxon>
        <taxon>Halobacteria</taxon>
        <taxon>Halobacteriales</taxon>
        <taxon>Natrialbaceae</taxon>
        <taxon>Natronorubrum</taxon>
    </lineage>
</organism>
<dbReference type="Pfam" id="PF18027">
    <property type="entry name" value="Pepdidase_M14_N"/>
    <property type="match status" value="1"/>
</dbReference>
<dbReference type="AlphaFoldDB" id="A0A6B0VJH7"/>
<keyword evidence="4" id="KW-1185">Reference proteome</keyword>
<dbReference type="GO" id="GO:0008270">
    <property type="term" value="F:zinc ion binding"/>
    <property type="evidence" value="ECO:0007669"/>
    <property type="project" value="InterPro"/>
</dbReference>
<dbReference type="PANTHER" id="PTHR12756:SF11">
    <property type="entry name" value="CYTOSOLIC CARBOXYPEPTIDASE 1"/>
    <property type="match status" value="1"/>
</dbReference>
<dbReference type="InterPro" id="IPR040626">
    <property type="entry name" value="Pepdidase_M14_N"/>
</dbReference>
<comment type="caution">
    <text evidence="3">The sequence shown here is derived from an EMBL/GenBank/DDBJ whole genome shotgun (WGS) entry which is preliminary data.</text>
</comment>
<dbReference type="Gene3D" id="2.60.40.3120">
    <property type="match status" value="1"/>
</dbReference>
<protein>
    <submittedName>
        <fullName evidence="3">Peptidase M14</fullName>
    </submittedName>
</protein>
<evidence type="ECO:0000313" key="4">
    <source>
        <dbReference type="Proteomes" id="UP000434101"/>
    </source>
</evidence>
<dbReference type="SUPFAM" id="SSF53187">
    <property type="entry name" value="Zn-dependent exopeptidases"/>
    <property type="match status" value="1"/>
</dbReference>
<dbReference type="OrthoDB" id="168519at2157"/>
<dbReference type="RefSeq" id="WP_160062722.1">
    <property type="nucleotide sequence ID" value="NZ_WUYX01000015.1"/>
</dbReference>
<dbReference type="GO" id="GO:0006508">
    <property type="term" value="P:proteolysis"/>
    <property type="evidence" value="ECO:0007669"/>
    <property type="project" value="InterPro"/>
</dbReference>
<dbReference type="InterPro" id="IPR050821">
    <property type="entry name" value="Cytosolic_carboxypeptidase"/>
</dbReference>
<proteinExistence type="predicted"/>
<evidence type="ECO:0000259" key="2">
    <source>
        <dbReference type="PROSITE" id="PS52035"/>
    </source>
</evidence>
<dbReference type="Pfam" id="PF00246">
    <property type="entry name" value="Peptidase_M14"/>
    <property type="match status" value="1"/>
</dbReference>
<dbReference type="Proteomes" id="UP000434101">
    <property type="component" value="Unassembled WGS sequence"/>
</dbReference>
<sequence>MPISTTTDFDGGGGAVKCQPADTHVEIEMVDAKDYDYLGYFHFKLEGAAGETVSFEITNREETGDRMSEEYQLVYSETPGPGEWSQFDDAVEGGFEREFDDDTVSIASWPAYPYESTVERVDQLAAEYPALVETDVIGESYEGREMHSIRITDPAVANAEKTDIVCTTRQHPGETHGSYQMDAIIDRAINRLNGSSGGFVDDYVFHFLPNLNPDGMYHGYHYDDARGNNHNREWDTPGPVEIDNARNYLLDEVSDLHWAFDLHASTDGTHDAVRHWESNMSDAHLGMIDDIEAASLSLSGTSVEDDPELARGWLHSELPGDGSGVTTEAWTYYGYRPAELEREGSDFLAAVTTPLEEA</sequence>
<accession>A0A6B0VJH7</accession>
<comment type="cofactor">
    <cofactor evidence="1">
        <name>Zn(2+)</name>
        <dbReference type="ChEBI" id="CHEBI:29105"/>
    </cofactor>
</comment>
<reference evidence="3 4" key="1">
    <citation type="submission" date="2020-01" db="EMBL/GenBank/DDBJ databases">
        <title>Natronorubrum sp. JWXQ-INN 674 isolated from Inner Mongolia Autonomous Region of China.</title>
        <authorList>
            <person name="Xue Q."/>
        </authorList>
    </citation>
    <scope>NUCLEOTIDE SEQUENCE [LARGE SCALE GENOMIC DNA]</scope>
    <source>
        <strain evidence="3 4">JWXQ-INN-674</strain>
    </source>
</reference>
<evidence type="ECO:0000256" key="1">
    <source>
        <dbReference type="ARBA" id="ARBA00001947"/>
    </source>
</evidence>
<feature type="domain" description="Peptidase M14" evidence="2">
    <location>
        <begin position="110"/>
        <end position="358"/>
    </location>
</feature>